<dbReference type="SUPFAM" id="SSF57756">
    <property type="entry name" value="Retrovirus zinc finger-like domains"/>
    <property type="match status" value="1"/>
</dbReference>
<dbReference type="GO" id="GO:0003676">
    <property type="term" value="F:nucleic acid binding"/>
    <property type="evidence" value="ECO:0007669"/>
    <property type="project" value="InterPro"/>
</dbReference>
<name>A0A8S9HYI3_BRACR</name>
<sequence length="382" mass="43541">MVKMICVLHQVLREVIQWQGHEKVAVSKQRQEAGESCSSAIEIGHDEIQKKERSFIRTNDNESEKDEASRSSESDSESEEGKYDEGLDDDLKELYKQVCGTLVKLGKKNMVLVNEQRRLEALIEVLQKDLQPVVKMYARTTSYGKTAVNTATATRTASSSATRKIPENEDEMVKMICVLHQVLWEVIQWQGREKVSVSKQGQEDGEPCGNKEVQCYKYRGYGHFKRECPMAKRRRFKGFRWRKIEHDSESEKGKYDEGQDDDLKECYKQVCGTLLKLGKENMVLVKEQRRLEALIEVLQKDLQVEKEETKQVCVKPDETQKGKTESVFMSAMKPVFKMYAKTTSYGKTAVKTATATRTASSSATKKIPEAKVFQAIGGEATY</sequence>
<evidence type="ECO:0000256" key="1">
    <source>
        <dbReference type="SAM" id="MobiDB-lite"/>
    </source>
</evidence>
<evidence type="ECO:0008006" key="3">
    <source>
        <dbReference type="Google" id="ProtNLM"/>
    </source>
</evidence>
<dbReference type="GO" id="GO:0008270">
    <property type="term" value="F:zinc ion binding"/>
    <property type="evidence" value="ECO:0007669"/>
    <property type="project" value="InterPro"/>
</dbReference>
<dbReference type="EMBL" id="QGKY02001250">
    <property type="protein sequence ID" value="KAF2563093.1"/>
    <property type="molecule type" value="Genomic_DNA"/>
</dbReference>
<dbReference type="AlphaFoldDB" id="A0A8S9HYI3"/>
<feature type="compositionally biased region" description="Basic and acidic residues" evidence="1">
    <location>
        <begin position="52"/>
        <end position="85"/>
    </location>
</feature>
<proteinExistence type="predicted"/>
<accession>A0A8S9HYI3</accession>
<comment type="caution">
    <text evidence="2">The sequence shown here is derived from an EMBL/GenBank/DDBJ whole genome shotgun (WGS) entry which is preliminary data.</text>
</comment>
<gene>
    <name evidence="2" type="ORF">F2Q70_00015489</name>
</gene>
<feature type="region of interest" description="Disordered" evidence="1">
    <location>
        <begin position="52"/>
        <end position="86"/>
    </location>
</feature>
<organism evidence="2">
    <name type="scientific">Brassica cretica</name>
    <name type="common">Mustard</name>
    <dbReference type="NCBI Taxonomy" id="69181"/>
    <lineage>
        <taxon>Eukaryota</taxon>
        <taxon>Viridiplantae</taxon>
        <taxon>Streptophyta</taxon>
        <taxon>Embryophyta</taxon>
        <taxon>Tracheophyta</taxon>
        <taxon>Spermatophyta</taxon>
        <taxon>Magnoliopsida</taxon>
        <taxon>eudicotyledons</taxon>
        <taxon>Gunneridae</taxon>
        <taxon>Pentapetalae</taxon>
        <taxon>rosids</taxon>
        <taxon>malvids</taxon>
        <taxon>Brassicales</taxon>
        <taxon>Brassicaceae</taxon>
        <taxon>Brassiceae</taxon>
        <taxon>Brassica</taxon>
    </lineage>
</organism>
<protein>
    <recommendedName>
        <fullName evidence="3">CCHC-type domain-containing protein</fullName>
    </recommendedName>
</protein>
<evidence type="ECO:0000313" key="2">
    <source>
        <dbReference type="EMBL" id="KAF2563093.1"/>
    </source>
</evidence>
<reference evidence="2" key="1">
    <citation type="submission" date="2019-12" db="EMBL/GenBank/DDBJ databases">
        <title>Genome sequencing and annotation of Brassica cretica.</title>
        <authorList>
            <person name="Studholme D.J."/>
            <person name="Sarris P.F."/>
        </authorList>
    </citation>
    <scope>NUCLEOTIDE SEQUENCE</scope>
    <source>
        <strain evidence="2">PFS-102/07</strain>
        <tissue evidence="2">Leaf</tissue>
    </source>
</reference>
<dbReference type="InterPro" id="IPR036875">
    <property type="entry name" value="Znf_CCHC_sf"/>
</dbReference>